<dbReference type="EMBL" id="RRCF01000006">
    <property type="protein sequence ID" value="RRJ18836.1"/>
    <property type="molecule type" value="Genomic_DNA"/>
</dbReference>
<dbReference type="Proteomes" id="UP000276260">
    <property type="component" value="Unassembled WGS sequence"/>
</dbReference>
<dbReference type="Pfam" id="PF20212">
    <property type="entry name" value="DUF6572"/>
    <property type="match status" value="1"/>
</dbReference>
<evidence type="ECO:0000313" key="1">
    <source>
        <dbReference type="EMBL" id="RRJ18836.1"/>
    </source>
</evidence>
<dbReference type="OrthoDB" id="2229810at2"/>
<proteinExistence type="predicted"/>
<sequence>MSIIENEVIDSVICGRDTNDVVLLITDHMDWSNIQEHLLLLQTKLNTYISFIESGQLTTDFPISVNKRTKILVAGAHPLVHEANVFYEKADNYLRNQISAELLFVHEHSEST</sequence>
<dbReference type="AlphaFoldDB" id="A0A3P3QC70"/>
<dbReference type="InterPro" id="IPR046702">
    <property type="entry name" value="DUF6572"/>
</dbReference>
<keyword evidence="2" id="KW-1185">Reference proteome</keyword>
<name>A0A3P3QC70_9GAMM</name>
<dbReference type="RefSeq" id="WP_046519803.1">
    <property type="nucleotide sequence ID" value="NZ_LAVS01000018.1"/>
</dbReference>
<organism evidence="1 2">
    <name type="scientific">Rheinheimera mesophila</name>
    <dbReference type="NCBI Taxonomy" id="1547515"/>
    <lineage>
        <taxon>Bacteria</taxon>
        <taxon>Pseudomonadati</taxon>
        <taxon>Pseudomonadota</taxon>
        <taxon>Gammaproteobacteria</taxon>
        <taxon>Chromatiales</taxon>
        <taxon>Chromatiaceae</taxon>
        <taxon>Rheinheimera</taxon>
    </lineage>
</organism>
<evidence type="ECO:0000313" key="2">
    <source>
        <dbReference type="Proteomes" id="UP000276260"/>
    </source>
</evidence>
<protein>
    <submittedName>
        <fullName evidence="1">Uncharacterized protein</fullName>
    </submittedName>
</protein>
<accession>A0A3P3QC70</accession>
<reference evidence="1 2" key="1">
    <citation type="submission" date="2018-11" db="EMBL/GenBank/DDBJ databases">
        <title>Draft genome analysis of Rheinheimera mesophila isolated from an industrial waste site.</title>
        <authorList>
            <person name="Yu Q."/>
            <person name="Qi Y."/>
            <person name="Zhang H."/>
            <person name="Lu Y."/>
            <person name="Pu J."/>
        </authorList>
    </citation>
    <scope>NUCLEOTIDE SEQUENCE [LARGE SCALE GENOMIC DNA]</scope>
    <source>
        <strain evidence="1 2">IITR13</strain>
    </source>
</reference>
<gene>
    <name evidence="1" type="ORF">EIK76_16585</name>
</gene>
<comment type="caution">
    <text evidence="1">The sequence shown here is derived from an EMBL/GenBank/DDBJ whole genome shotgun (WGS) entry which is preliminary data.</text>
</comment>